<sequence length="782" mass="89145">MKKKTSITCVFLLCLGCLLVLQNYLDGSETYLENLSQVTVDICLYVDYQPSLKEISEAKRLRDQLLSTNYRIGLDNLAENDGKFSSEKQQDASKAVIIMLLPWAILLVISFFTHITLIRCWRDRQNKNLSNCLCGFCKCTKAKEIKDIRIPLAISIIFGIIIMTFCIAGLIMSDQVGNSIKSIRCAGLMILNDINDGATYNNDEEIQRWKGLDSVINSITIIKNGLCGFVSDTQNQLDLINVQQLQKEYEKLSEVNQNLETIPLTTYYGTNNILGYISTNKKISADEIVLDVQQIKVLPQSQIFQQIYENIINEIENIQKDGQQLSDDKDNISNNLENAKKQIENTQLNLFNMANDFLDNTKTLYDLSDLASLVFYIIFGAFGFCSLVIVFSSILLCFGKGLKFLRCLLICACSFNFLFVIIGFILSAALGVTSGMIAEVCDYIDVIQTNQTKFESLNYAIKDKQIKEIMTECLFKDGDILNYYNVYDSLKLAIDLDASLNSFDQQKEEFKKQLATGNASLRINLDFITSFITFERVDESEQIPKQDSIKYKMRQQIKACNNYKMSSVPDKMSYCDASAIQYFPLSEQTFSNPNNQPVCLQSAIFSSDQTLLNQQISDSLAQEKQILNKHKQNQDELNVKFDAITQYTITASNYLKSIIDKNTGALSEVNCKFVQRSITRVQNVICAQTFRLFFYFWIFFAIISISIWLSAISIFKVSIGIHYLTTNDTSSPSEYPNRQQIYGSIPIQSNIYEQSGFNQQSYFNQTQIYTNPYIQKQIDYKI</sequence>
<keyword evidence="2" id="KW-0812">Transmembrane</keyword>
<feature type="transmembrane region" description="Helical" evidence="2">
    <location>
        <begin position="150"/>
        <end position="172"/>
    </location>
</feature>
<evidence type="ECO:0000256" key="3">
    <source>
        <dbReference type="SAM" id="SignalP"/>
    </source>
</evidence>
<evidence type="ECO:0000256" key="1">
    <source>
        <dbReference type="SAM" id="Coils"/>
    </source>
</evidence>
<feature type="coiled-coil region" evidence="1">
    <location>
        <begin position="308"/>
        <end position="356"/>
    </location>
</feature>
<keyword evidence="1" id="KW-0175">Coiled coil</keyword>
<feature type="transmembrane region" description="Helical" evidence="2">
    <location>
        <begin position="373"/>
        <end position="396"/>
    </location>
</feature>
<dbReference type="PANTHER" id="PTHR31414:SF18">
    <property type="entry name" value="TRANSMEMBRANE PROTEIN-RELATED"/>
    <property type="match status" value="1"/>
</dbReference>
<keyword evidence="3" id="KW-0732">Signal</keyword>
<feature type="chain" id="PRO_5035796626" description="Transmembrane protein" evidence="3">
    <location>
        <begin position="28"/>
        <end position="782"/>
    </location>
</feature>
<evidence type="ECO:0008006" key="6">
    <source>
        <dbReference type="Google" id="ProtNLM"/>
    </source>
</evidence>
<gene>
    <name evidence="4" type="ORF">PPENT_87.1.T1180004</name>
</gene>
<evidence type="ECO:0000313" key="4">
    <source>
        <dbReference type="EMBL" id="CAD8198192.1"/>
    </source>
</evidence>
<feature type="transmembrane region" description="Helical" evidence="2">
    <location>
        <begin position="95"/>
        <end position="118"/>
    </location>
</feature>
<protein>
    <recommendedName>
        <fullName evidence="6">Transmembrane protein</fullName>
    </recommendedName>
</protein>
<name>A0A8S1XBK9_9CILI</name>
<keyword evidence="2" id="KW-0472">Membrane</keyword>
<comment type="caution">
    <text evidence="4">The sequence shown here is derived from an EMBL/GenBank/DDBJ whole genome shotgun (WGS) entry which is preliminary data.</text>
</comment>
<keyword evidence="2" id="KW-1133">Transmembrane helix</keyword>
<feature type="signal peptide" evidence="3">
    <location>
        <begin position="1"/>
        <end position="27"/>
    </location>
</feature>
<reference evidence="4" key="1">
    <citation type="submission" date="2021-01" db="EMBL/GenBank/DDBJ databases">
        <authorList>
            <consortium name="Genoscope - CEA"/>
            <person name="William W."/>
        </authorList>
    </citation>
    <scope>NUCLEOTIDE SEQUENCE</scope>
</reference>
<dbReference type="InterPro" id="IPR040283">
    <property type="entry name" value="DDB_G0292058-like"/>
</dbReference>
<feature type="transmembrane region" description="Helical" evidence="2">
    <location>
        <begin position="408"/>
        <end position="432"/>
    </location>
</feature>
<dbReference type="Proteomes" id="UP000689195">
    <property type="component" value="Unassembled WGS sequence"/>
</dbReference>
<feature type="transmembrane region" description="Helical" evidence="2">
    <location>
        <begin position="692"/>
        <end position="715"/>
    </location>
</feature>
<keyword evidence="5" id="KW-1185">Reference proteome</keyword>
<proteinExistence type="predicted"/>
<dbReference type="AlphaFoldDB" id="A0A8S1XBK9"/>
<dbReference type="EMBL" id="CAJJDO010000118">
    <property type="protein sequence ID" value="CAD8198192.1"/>
    <property type="molecule type" value="Genomic_DNA"/>
</dbReference>
<dbReference type="GO" id="GO:0016020">
    <property type="term" value="C:membrane"/>
    <property type="evidence" value="ECO:0007669"/>
    <property type="project" value="TreeGrafter"/>
</dbReference>
<organism evidence="4 5">
    <name type="scientific">Paramecium pentaurelia</name>
    <dbReference type="NCBI Taxonomy" id="43138"/>
    <lineage>
        <taxon>Eukaryota</taxon>
        <taxon>Sar</taxon>
        <taxon>Alveolata</taxon>
        <taxon>Ciliophora</taxon>
        <taxon>Intramacronucleata</taxon>
        <taxon>Oligohymenophorea</taxon>
        <taxon>Peniculida</taxon>
        <taxon>Parameciidae</taxon>
        <taxon>Paramecium</taxon>
    </lineage>
</organism>
<dbReference type="PANTHER" id="PTHR31414">
    <property type="entry name" value="TRANSMEMBRANE PROTEIN DDB_G0292058"/>
    <property type="match status" value="1"/>
</dbReference>
<evidence type="ECO:0000256" key="2">
    <source>
        <dbReference type="SAM" id="Phobius"/>
    </source>
</evidence>
<evidence type="ECO:0000313" key="5">
    <source>
        <dbReference type="Proteomes" id="UP000689195"/>
    </source>
</evidence>
<accession>A0A8S1XBK9</accession>